<keyword evidence="2" id="KW-0732">Signal</keyword>
<accession>A0A931G869</accession>
<dbReference type="InterPro" id="IPR006311">
    <property type="entry name" value="TAT_signal"/>
</dbReference>
<keyword evidence="4" id="KW-1185">Reference proteome</keyword>
<feature type="signal peptide" evidence="2">
    <location>
        <begin position="1"/>
        <end position="24"/>
    </location>
</feature>
<dbReference type="Gene3D" id="2.60.40.1890">
    <property type="entry name" value="PCu(A)C copper chaperone"/>
    <property type="match status" value="1"/>
</dbReference>
<protein>
    <recommendedName>
        <fullName evidence="5">Copper chaperone PCu(A)C</fullName>
    </recommendedName>
</protein>
<feature type="chain" id="PRO_5038744308" description="Copper chaperone PCu(A)C" evidence="2">
    <location>
        <begin position="25"/>
        <end position="237"/>
    </location>
</feature>
<dbReference type="PROSITE" id="PS51257">
    <property type="entry name" value="PROKAR_LIPOPROTEIN"/>
    <property type="match status" value="1"/>
</dbReference>
<evidence type="ECO:0000313" key="3">
    <source>
        <dbReference type="EMBL" id="MBG0568949.1"/>
    </source>
</evidence>
<proteinExistence type="predicted"/>
<sequence length="237" mass="23825">MRSLGTRRAALAAGAATVAVLALGGCSAGQVAETAVLDTPISGVDRETLHASVFIRNLMIPYNGIHGYEAGSDAPIELSLYNQTDDPITVAISSKPTQQAQVVSAEQVGIGPASTASAGHASESPAGHASESPEAHGSAAPGEPESPGASAEPTVPAVQIKPARVTLPAQGSALFRPTDRELLQVFGLSDDLVPGTSVNLVFEFSDGSPALELQAPVGNPLEPAPRVSAGGGEAEGH</sequence>
<feature type="region of interest" description="Disordered" evidence="1">
    <location>
        <begin position="215"/>
        <end position="237"/>
    </location>
</feature>
<evidence type="ECO:0000313" key="4">
    <source>
        <dbReference type="Proteomes" id="UP000598146"/>
    </source>
</evidence>
<name>A0A931G869_9ACTN</name>
<reference evidence="3" key="1">
    <citation type="submission" date="2020-11" db="EMBL/GenBank/DDBJ databases">
        <title>Isolation and identification of active actinomycetes.</title>
        <authorList>
            <person name="Sun X."/>
        </authorList>
    </citation>
    <scope>NUCLEOTIDE SEQUENCE</scope>
    <source>
        <strain evidence="3">NEAU-A11</strain>
    </source>
</reference>
<gene>
    <name evidence="3" type="ORF">I4J89_46800</name>
</gene>
<dbReference type="PROSITE" id="PS51318">
    <property type="entry name" value="TAT"/>
    <property type="match status" value="1"/>
</dbReference>
<organism evidence="3 4">
    <name type="scientific">Actinoplanes aureus</name>
    <dbReference type="NCBI Taxonomy" id="2792083"/>
    <lineage>
        <taxon>Bacteria</taxon>
        <taxon>Bacillati</taxon>
        <taxon>Actinomycetota</taxon>
        <taxon>Actinomycetes</taxon>
        <taxon>Micromonosporales</taxon>
        <taxon>Micromonosporaceae</taxon>
        <taxon>Actinoplanes</taxon>
    </lineage>
</organism>
<dbReference type="InterPro" id="IPR036182">
    <property type="entry name" value="PCuAC_sf"/>
</dbReference>
<dbReference type="AlphaFoldDB" id="A0A931G869"/>
<dbReference type="Proteomes" id="UP000598146">
    <property type="component" value="Unassembled WGS sequence"/>
</dbReference>
<evidence type="ECO:0000256" key="1">
    <source>
        <dbReference type="SAM" id="MobiDB-lite"/>
    </source>
</evidence>
<feature type="region of interest" description="Disordered" evidence="1">
    <location>
        <begin position="103"/>
        <end position="155"/>
    </location>
</feature>
<dbReference type="EMBL" id="JADQTO010000048">
    <property type="protein sequence ID" value="MBG0568949.1"/>
    <property type="molecule type" value="Genomic_DNA"/>
</dbReference>
<comment type="caution">
    <text evidence="3">The sequence shown here is derived from an EMBL/GenBank/DDBJ whole genome shotgun (WGS) entry which is preliminary data.</text>
</comment>
<evidence type="ECO:0008006" key="5">
    <source>
        <dbReference type="Google" id="ProtNLM"/>
    </source>
</evidence>
<evidence type="ECO:0000256" key="2">
    <source>
        <dbReference type="SAM" id="SignalP"/>
    </source>
</evidence>
<dbReference type="RefSeq" id="WP_196420713.1">
    <property type="nucleotide sequence ID" value="NZ_JADQTO010000048.1"/>
</dbReference>